<evidence type="ECO:0000313" key="3">
    <source>
        <dbReference type="Proteomes" id="UP000228755"/>
    </source>
</evidence>
<reference evidence="2 3" key="1">
    <citation type="submission" date="2017-11" db="EMBL/GenBank/DDBJ databases">
        <title>Draft genome sequences of strains TRE 1, TRE D, TRE H and TRI 7, isolated from tamarins, belonging to four potential novel Bifidobacterium species.</title>
        <authorList>
            <person name="Mattarelli P."/>
            <person name="Modesto M."/>
            <person name="Bonetti A."/>
            <person name="Puglisi E."/>
            <person name="Morelli L."/>
        </authorList>
    </citation>
    <scope>NUCLEOTIDE SEQUENCE [LARGE SCALE GENOMIC DNA]</scope>
    <source>
        <strain evidence="3">TRED</strain>
    </source>
</reference>
<dbReference type="Pfam" id="PF13416">
    <property type="entry name" value="SBP_bac_8"/>
    <property type="match status" value="1"/>
</dbReference>
<dbReference type="PROSITE" id="PS51257">
    <property type="entry name" value="PROKAR_LIPOPROTEIN"/>
    <property type="match status" value="1"/>
</dbReference>
<dbReference type="EMBL" id="PGLQ01000001">
    <property type="protein sequence ID" value="PJM79597.1"/>
    <property type="molecule type" value="Genomic_DNA"/>
</dbReference>
<dbReference type="InterPro" id="IPR050490">
    <property type="entry name" value="Bact_solute-bd_prot1"/>
</dbReference>
<dbReference type="OrthoDB" id="9780991at2"/>
<dbReference type="SUPFAM" id="SSF53850">
    <property type="entry name" value="Periplasmic binding protein-like II"/>
    <property type="match status" value="1"/>
</dbReference>
<gene>
    <name evidence="2" type="ORF">CUU80_00070</name>
</gene>
<keyword evidence="1" id="KW-0732">Signal</keyword>
<sequence length="392" mass="41498">MTNSTSRRALAFVVAAAAVMSLAACGGSSSAKDDKTIEFWDPYPQKTADSSWQAFVEKCAPDGYTVKRVGYAQSDLLNNLTTAVKANNAPEIALIDNPKMPTAVDAGLVTDIKAAGVDVSGYDENIEGPGIVDGVQYGVSYGSNALGLYYNPTVLQKAGVDPASITDWDSLNAAIEKVVNAGFKGITFAGISGEEGTFQFLPWFWGAGGKLADASGSTAEQDALDLVSGWVQKGWAPKSVATDNQSAAWDLFLTGEYGFSENGSWQAESAAQEGYEMIPIPGKDGGVAPVPTGGEFITIPTQKNMSDEKLAATVKVIECLVDGDNLKSLNDEMVYLAAKSDVRAEQVKENEVWKPWVKIVESASGRTTDVGLKYEDISAQLSEDLQAALNKA</sequence>
<dbReference type="PANTHER" id="PTHR43649">
    <property type="entry name" value="ARABINOSE-BINDING PROTEIN-RELATED"/>
    <property type="match status" value="1"/>
</dbReference>
<dbReference type="PANTHER" id="PTHR43649:SF12">
    <property type="entry name" value="DIACETYLCHITOBIOSE BINDING PROTEIN DASA"/>
    <property type="match status" value="1"/>
</dbReference>
<dbReference type="Proteomes" id="UP000228755">
    <property type="component" value="Unassembled WGS sequence"/>
</dbReference>
<evidence type="ECO:0000256" key="1">
    <source>
        <dbReference type="SAM" id="SignalP"/>
    </source>
</evidence>
<comment type="caution">
    <text evidence="2">The sequence shown here is derived from an EMBL/GenBank/DDBJ whole genome shotgun (WGS) entry which is preliminary data.</text>
</comment>
<dbReference type="AlphaFoldDB" id="A0A2M9HS37"/>
<name>A0A2M9HS37_9BIFI</name>
<evidence type="ECO:0000313" key="2">
    <source>
        <dbReference type="EMBL" id="PJM79597.1"/>
    </source>
</evidence>
<dbReference type="RefSeq" id="WP_100495337.1">
    <property type="nucleotide sequence ID" value="NZ_PGLQ01000001.1"/>
</dbReference>
<dbReference type="InterPro" id="IPR006059">
    <property type="entry name" value="SBP"/>
</dbReference>
<proteinExistence type="predicted"/>
<feature type="chain" id="PRO_5014980703" evidence="1">
    <location>
        <begin position="32"/>
        <end position="392"/>
    </location>
</feature>
<keyword evidence="3" id="KW-1185">Reference proteome</keyword>
<protein>
    <submittedName>
        <fullName evidence="2">ABC transporter substrate-binding protein</fullName>
    </submittedName>
</protein>
<organism evidence="2 3">
    <name type="scientific">Bifidobacterium scaligerum</name>
    <dbReference type="NCBI Taxonomy" id="2052656"/>
    <lineage>
        <taxon>Bacteria</taxon>
        <taxon>Bacillati</taxon>
        <taxon>Actinomycetota</taxon>
        <taxon>Actinomycetes</taxon>
        <taxon>Bifidobacteriales</taxon>
        <taxon>Bifidobacteriaceae</taxon>
        <taxon>Bifidobacterium</taxon>
    </lineage>
</organism>
<dbReference type="Gene3D" id="3.40.190.10">
    <property type="entry name" value="Periplasmic binding protein-like II"/>
    <property type="match status" value="1"/>
</dbReference>
<feature type="signal peptide" evidence="1">
    <location>
        <begin position="1"/>
        <end position="31"/>
    </location>
</feature>
<accession>A0A2M9HS37</accession>